<dbReference type="AlphaFoldDB" id="A0AAE1TX22"/>
<name>A0AAE1TX22_9EUCA</name>
<comment type="caution">
    <text evidence="3">The sequence shown here is derived from an EMBL/GenBank/DDBJ whole genome shotgun (WGS) entry which is preliminary data.</text>
</comment>
<dbReference type="EMBL" id="JAWZYT010003460">
    <property type="protein sequence ID" value="KAK4298294.1"/>
    <property type="molecule type" value="Genomic_DNA"/>
</dbReference>
<reference evidence="3" key="1">
    <citation type="submission" date="2023-11" db="EMBL/GenBank/DDBJ databases">
        <title>Genome assemblies of two species of porcelain crab, Petrolisthes cinctipes and Petrolisthes manimaculis (Anomura: Porcellanidae).</title>
        <authorList>
            <person name="Angst P."/>
        </authorList>
    </citation>
    <scope>NUCLEOTIDE SEQUENCE</scope>
    <source>
        <strain evidence="3">PB745_02</strain>
        <tissue evidence="3">Gill</tissue>
    </source>
</reference>
<feature type="signal peptide" evidence="2">
    <location>
        <begin position="1"/>
        <end position="22"/>
    </location>
</feature>
<organism evidence="3 4">
    <name type="scientific">Petrolisthes manimaculis</name>
    <dbReference type="NCBI Taxonomy" id="1843537"/>
    <lineage>
        <taxon>Eukaryota</taxon>
        <taxon>Metazoa</taxon>
        <taxon>Ecdysozoa</taxon>
        <taxon>Arthropoda</taxon>
        <taxon>Crustacea</taxon>
        <taxon>Multicrustacea</taxon>
        <taxon>Malacostraca</taxon>
        <taxon>Eumalacostraca</taxon>
        <taxon>Eucarida</taxon>
        <taxon>Decapoda</taxon>
        <taxon>Pleocyemata</taxon>
        <taxon>Anomura</taxon>
        <taxon>Galatheoidea</taxon>
        <taxon>Porcellanidae</taxon>
        <taxon>Petrolisthes</taxon>
    </lineage>
</organism>
<feature type="compositionally biased region" description="Basic and acidic residues" evidence="1">
    <location>
        <begin position="63"/>
        <end position="83"/>
    </location>
</feature>
<feature type="region of interest" description="Disordered" evidence="1">
    <location>
        <begin position="63"/>
        <end position="106"/>
    </location>
</feature>
<evidence type="ECO:0000313" key="3">
    <source>
        <dbReference type="EMBL" id="KAK4298294.1"/>
    </source>
</evidence>
<keyword evidence="2" id="KW-0732">Signal</keyword>
<evidence type="ECO:0000256" key="2">
    <source>
        <dbReference type="SAM" id="SignalP"/>
    </source>
</evidence>
<keyword evidence="4" id="KW-1185">Reference proteome</keyword>
<proteinExistence type="predicted"/>
<dbReference type="Proteomes" id="UP001292094">
    <property type="component" value="Unassembled WGS sequence"/>
</dbReference>
<evidence type="ECO:0000313" key="4">
    <source>
        <dbReference type="Proteomes" id="UP001292094"/>
    </source>
</evidence>
<feature type="compositionally biased region" description="Basic residues" evidence="1">
    <location>
        <begin position="84"/>
        <end position="94"/>
    </location>
</feature>
<sequence length="336" mass="36652">MRLFVVWSLGLVMAFMVVQAHADTDQLRDIANLDNPELLTELDKNDVDEKDKTEKVRVRVRADKDDDYKRGRGEAKKNTDTNRRMRVQNKKARTKSSDSSVKGQKQSCPGKCIRSDASCKGGRVLKNACKKGICCITGDKKDGKIKPTRKGSGAKRKCKALDACSSRNGECVKPKKKCKSNEISATNSDGKYCSKMNCKCCFREGDDVCLERPKCINKGGQCVKGECTSGKFKQGKKWCANTDCKCCLPGTADCVTKPKCERIGGTCTGENKCDGDWTQAKKFCVGANCGCCVKSVDSPAKCETTQGHLAFCTNARAPTGIDSVLLKTASQSVVRL</sequence>
<gene>
    <name evidence="3" type="ORF">Pmani_029361</name>
</gene>
<feature type="chain" id="PRO_5041979428" evidence="2">
    <location>
        <begin position="23"/>
        <end position="336"/>
    </location>
</feature>
<feature type="compositionally biased region" description="Polar residues" evidence="1">
    <location>
        <begin position="97"/>
        <end position="106"/>
    </location>
</feature>
<accession>A0AAE1TX22</accession>
<evidence type="ECO:0000256" key="1">
    <source>
        <dbReference type="SAM" id="MobiDB-lite"/>
    </source>
</evidence>
<protein>
    <submittedName>
        <fullName evidence="3">Uncharacterized protein</fullName>
    </submittedName>
</protein>